<sequence length="307" mass="33744">MLEHSSGDLTVMVWEAMRMAPWTDDEMVRLLRRLPIDLNQPLPNRATWLTLAASQGKYEAAQYMLRQGADPELPNGRGETPLLSAIQSNSIEMIDMLIRSGADPQARDRQGRTPLMLAAARGALALVRYFADIGNGLEDQDKFRGTPLAHAAKTASVDTVKYLLDRGCRPCGLLKAYIIRRRYGAIQLLLARGADPNEPDAKSGGTPLMYACCEGDARIVTLLLLYGADPHFITKEGQTALMCAAEFGHEAVIDILLSNGIALSARDSEGKTAVDYAEMQGHTTIKRKLQALGARKGDERIVYFTRR</sequence>
<dbReference type="PANTHER" id="PTHR24183:SF1">
    <property type="entry name" value="FIBRONECTIN TYPE 3 AND ANKYRIN REPEAT DOMAINS PROTEIN 1"/>
    <property type="match status" value="1"/>
</dbReference>
<dbReference type="PANTHER" id="PTHR24183">
    <property type="entry name" value="FIBRONECTIN TYPE 3 AND ANKYRIN REPEAT DOMAINS PROTEIN 1"/>
    <property type="match status" value="1"/>
</dbReference>
<protein>
    <recommendedName>
        <fullName evidence="4">Ankyrin repeat domain-containing protein</fullName>
    </recommendedName>
</protein>
<dbReference type="InterPro" id="IPR002110">
    <property type="entry name" value="Ankyrin_rpt"/>
</dbReference>
<feature type="repeat" description="ANK" evidence="1">
    <location>
        <begin position="110"/>
        <end position="142"/>
    </location>
</feature>
<organism evidence="2 3">
    <name type="scientific">Paenibacillus solanacearum</name>
    <dbReference type="NCBI Taxonomy" id="2048548"/>
    <lineage>
        <taxon>Bacteria</taxon>
        <taxon>Bacillati</taxon>
        <taxon>Bacillota</taxon>
        <taxon>Bacilli</taxon>
        <taxon>Bacillales</taxon>
        <taxon>Paenibacillaceae</taxon>
        <taxon>Paenibacillus</taxon>
    </lineage>
</organism>
<feature type="repeat" description="ANK" evidence="1">
    <location>
        <begin position="236"/>
        <end position="268"/>
    </location>
</feature>
<evidence type="ECO:0000256" key="1">
    <source>
        <dbReference type="PROSITE-ProRule" id="PRU00023"/>
    </source>
</evidence>
<dbReference type="PROSITE" id="PS50297">
    <property type="entry name" value="ANK_REP_REGION"/>
    <property type="match status" value="4"/>
</dbReference>
<keyword evidence="1" id="KW-0040">ANK repeat</keyword>
<keyword evidence="3" id="KW-1185">Reference proteome</keyword>
<dbReference type="RefSeq" id="WP_218094460.1">
    <property type="nucleotide sequence ID" value="NZ_CAJVAS010000028.1"/>
</dbReference>
<proteinExistence type="predicted"/>
<dbReference type="AlphaFoldDB" id="A0A916K4U3"/>
<dbReference type="Pfam" id="PF12796">
    <property type="entry name" value="Ank_2"/>
    <property type="match status" value="2"/>
</dbReference>
<feature type="repeat" description="ANK" evidence="1">
    <location>
        <begin position="44"/>
        <end position="76"/>
    </location>
</feature>
<comment type="caution">
    <text evidence="2">The sequence shown here is derived from an EMBL/GenBank/DDBJ whole genome shotgun (WGS) entry which is preliminary data.</text>
</comment>
<evidence type="ECO:0000313" key="2">
    <source>
        <dbReference type="EMBL" id="CAG7644607.1"/>
    </source>
</evidence>
<dbReference type="PROSITE" id="PS50088">
    <property type="entry name" value="ANK_REPEAT"/>
    <property type="match status" value="5"/>
</dbReference>
<evidence type="ECO:0000313" key="3">
    <source>
        <dbReference type="Proteomes" id="UP000693672"/>
    </source>
</evidence>
<dbReference type="Proteomes" id="UP000693672">
    <property type="component" value="Unassembled WGS sequence"/>
</dbReference>
<feature type="repeat" description="ANK" evidence="1">
    <location>
        <begin position="203"/>
        <end position="235"/>
    </location>
</feature>
<dbReference type="EMBL" id="CAJVAS010000028">
    <property type="protein sequence ID" value="CAG7644607.1"/>
    <property type="molecule type" value="Genomic_DNA"/>
</dbReference>
<gene>
    <name evidence="2" type="ORF">PAESOLCIP111_04742</name>
</gene>
<dbReference type="SMART" id="SM00248">
    <property type="entry name" value="ANK"/>
    <property type="match status" value="7"/>
</dbReference>
<accession>A0A916K4U3</accession>
<reference evidence="2" key="1">
    <citation type="submission" date="2021-06" db="EMBL/GenBank/DDBJ databases">
        <authorList>
            <person name="Criscuolo A."/>
        </authorList>
    </citation>
    <scope>NUCLEOTIDE SEQUENCE</scope>
    <source>
        <strain evidence="2">CIP111600</strain>
    </source>
</reference>
<name>A0A916K4U3_9BACL</name>
<evidence type="ECO:0008006" key="4">
    <source>
        <dbReference type="Google" id="ProtNLM"/>
    </source>
</evidence>
<feature type="repeat" description="ANK" evidence="1">
    <location>
        <begin position="77"/>
        <end position="109"/>
    </location>
</feature>